<organism evidence="6 7">
    <name type="scientific">Flavimaricola marinus</name>
    <dbReference type="NCBI Taxonomy" id="1819565"/>
    <lineage>
        <taxon>Bacteria</taxon>
        <taxon>Pseudomonadati</taxon>
        <taxon>Pseudomonadota</taxon>
        <taxon>Alphaproteobacteria</taxon>
        <taxon>Rhodobacterales</taxon>
        <taxon>Paracoccaceae</taxon>
        <taxon>Flavimaricola</taxon>
    </lineage>
</organism>
<keyword evidence="1" id="KW-0001">2Fe-2S</keyword>
<keyword evidence="7" id="KW-1185">Reference proteome</keyword>
<dbReference type="SMART" id="SM00704">
    <property type="entry name" value="ZnF_CDGSH"/>
    <property type="match status" value="2"/>
</dbReference>
<dbReference type="GO" id="GO:0046872">
    <property type="term" value="F:metal ion binding"/>
    <property type="evidence" value="ECO:0007669"/>
    <property type="project" value="UniProtKB-KW"/>
</dbReference>
<dbReference type="GO" id="GO:0051537">
    <property type="term" value="F:2 iron, 2 sulfur cluster binding"/>
    <property type="evidence" value="ECO:0007669"/>
    <property type="project" value="UniProtKB-KW"/>
</dbReference>
<dbReference type="PANTHER" id="PTHR46491">
    <property type="entry name" value="CDGSH IRON SULFUR DOMAIN PROTEIN HOMOLOG"/>
    <property type="match status" value="1"/>
</dbReference>
<dbReference type="EMBL" id="FXZK01000004">
    <property type="protein sequence ID" value="SMY08418.1"/>
    <property type="molecule type" value="Genomic_DNA"/>
</dbReference>
<keyword evidence="4" id="KW-0411">Iron-sulfur</keyword>
<dbReference type="PANTHER" id="PTHR46491:SF3">
    <property type="entry name" value="CDGSH IRON-SULFUR DOMAIN-CONTAINING PROTEIN 3, MITOCHONDRIAL"/>
    <property type="match status" value="1"/>
</dbReference>
<gene>
    <name evidence="6" type="ORF">LOM8899_02569</name>
</gene>
<evidence type="ECO:0000256" key="4">
    <source>
        <dbReference type="ARBA" id="ARBA00023014"/>
    </source>
</evidence>
<keyword evidence="3" id="KW-0408">Iron</keyword>
<dbReference type="GO" id="GO:0005737">
    <property type="term" value="C:cytoplasm"/>
    <property type="evidence" value="ECO:0007669"/>
    <property type="project" value="UniProtKB-ARBA"/>
</dbReference>
<feature type="domain" description="Iron-binding zinc finger CDGSH type" evidence="5">
    <location>
        <begin position="21"/>
        <end position="59"/>
    </location>
</feature>
<evidence type="ECO:0000313" key="7">
    <source>
        <dbReference type="Proteomes" id="UP000201613"/>
    </source>
</evidence>
<feature type="domain" description="Iron-binding zinc finger CDGSH type" evidence="5">
    <location>
        <begin position="163"/>
        <end position="208"/>
    </location>
</feature>
<dbReference type="RefSeq" id="WP_093992586.1">
    <property type="nucleotide sequence ID" value="NZ_FXZK01000004.1"/>
</dbReference>
<dbReference type="InterPro" id="IPR052950">
    <property type="entry name" value="CISD"/>
</dbReference>
<evidence type="ECO:0000256" key="3">
    <source>
        <dbReference type="ARBA" id="ARBA00023004"/>
    </source>
</evidence>
<dbReference type="Pfam" id="PF06902">
    <property type="entry name" value="Fer4_19"/>
    <property type="match status" value="1"/>
</dbReference>
<evidence type="ECO:0000256" key="1">
    <source>
        <dbReference type="ARBA" id="ARBA00022714"/>
    </source>
</evidence>
<reference evidence="6 7" key="1">
    <citation type="submission" date="2017-05" db="EMBL/GenBank/DDBJ databases">
        <authorList>
            <person name="Song R."/>
            <person name="Chenine A.L."/>
            <person name="Ruprecht R.M."/>
        </authorList>
    </citation>
    <scope>NUCLEOTIDE SEQUENCE [LARGE SCALE GENOMIC DNA]</scope>
    <source>
        <strain evidence="6 7">CECT 8899</strain>
    </source>
</reference>
<dbReference type="InterPro" id="IPR018967">
    <property type="entry name" value="FeS-contain_CDGSH-typ"/>
</dbReference>
<name>A0A238LFM7_9RHOB</name>
<dbReference type="Gene3D" id="3.40.5.90">
    <property type="entry name" value="CDGSH iron-sulfur domain, mitoNEET-type"/>
    <property type="match status" value="2"/>
</dbReference>
<accession>A0A238LFM7</accession>
<dbReference type="AlphaFoldDB" id="A0A238LFM7"/>
<dbReference type="Proteomes" id="UP000201613">
    <property type="component" value="Unassembled WGS sequence"/>
</dbReference>
<dbReference type="InterPro" id="IPR042216">
    <property type="entry name" value="MitoNEET_CISD"/>
</dbReference>
<proteinExistence type="predicted"/>
<evidence type="ECO:0000259" key="5">
    <source>
        <dbReference type="SMART" id="SM00704"/>
    </source>
</evidence>
<protein>
    <submittedName>
        <fullName evidence="6">Iron-binding zinc finger CDGSH type</fullName>
    </submittedName>
</protein>
<evidence type="ECO:0000256" key="2">
    <source>
        <dbReference type="ARBA" id="ARBA00022723"/>
    </source>
</evidence>
<dbReference type="InterPro" id="IPR010693">
    <property type="entry name" value="Divergent_4Fe-4S_mono-cluster"/>
</dbReference>
<dbReference type="Pfam" id="PF09360">
    <property type="entry name" value="zf-CDGSH"/>
    <property type="match status" value="2"/>
</dbReference>
<dbReference type="OrthoDB" id="9795032at2"/>
<keyword evidence="2" id="KW-0479">Metal-binding</keyword>
<sequence length="210" mass="22806">MAKITPRPNGPLLAQEVPNLSGTNGKAIDPGKPAYALCRCGQSQNKPFCDGSHTDAGFTSDNGDAKIRNKAVSYKGQVEGKEVTISYTPVLCGHIADCQRLHRAVFDPTQKPWIQPENGTLEGITAVIAACPSGALRMSVGEGEPKHIDSDEVSIRVVRNGPYIVKNVELEADFNGEGASQKEYILCRCGHSKNKPFCDGTHYDLKWRDH</sequence>
<evidence type="ECO:0000313" key="6">
    <source>
        <dbReference type="EMBL" id="SMY08418.1"/>
    </source>
</evidence>